<keyword evidence="2" id="KW-1185">Reference proteome</keyword>
<reference evidence="1 2" key="1">
    <citation type="submission" date="2019-04" db="EMBL/GenBank/DDBJ databases">
        <title>Complete genome sequence of Pantoea sp. infecting bacteriophage vB_PagM_AAM37.</title>
        <authorList>
            <person name="Truncaite L."/>
            <person name="Simoliuniene M."/>
            <person name="Zajanckauskaite A."/>
            <person name="Meskys R."/>
            <person name="Simoliunas E."/>
        </authorList>
    </citation>
    <scope>NUCLEOTIDE SEQUENCE [LARGE SCALE GENOMIC DNA]</scope>
    <source>
        <strain evidence="1">AAM37</strain>
    </source>
</reference>
<gene>
    <name evidence="1" type="ORF">AAM37_gp62</name>
</gene>
<protein>
    <submittedName>
        <fullName evidence="1">Uncharacterized protein</fullName>
    </submittedName>
</protein>
<accession>A0A513ZYF5</accession>
<organism evidence="1 2">
    <name type="scientific">Pantoea phage vB_PagM_AAM37</name>
    <dbReference type="NCBI Taxonomy" id="2588093"/>
    <lineage>
        <taxon>Viruses</taxon>
        <taxon>Duplodnaviria</taxon>
        <taxon>Heunggongvirae</taxon>
        <taxon>Uroviricota</taxon>
        <taxon>Caudoviricetes</taxon>
        <taxon>Dibbivirus</taxon>
        <taxon>Dibbivirus AAM37</taxon>
    </lineage>
</organism>
<name>A0A513ZYF5_9CAUD</name>
<sequence length="123" mass="13654">MKERKITINGTSKQVTLTASEVAEYRYLAVDKDGEVWLFESKPYIECPEYCYWSPGDSMEAFELIESQESLPEIGDAWSDSATQIPIIMDIEAMADAIAALIRGRTVSDELLAEVTALIKAGN</sequence>
<dbReference type="EMBL" id="MK798143">
    <property type="protein sequence ID" value="QDH45733.1"/>
    <property type="molecule type" value="Genomic_DNA"/>
</dbReference>
<dbReference type="Proteomes" id="UP000317930">
    <property type="component" value="Segment"/>
</dbReference>
<evidence type="ECO:0000313" key="1">
    <source>
        <dbReference type="EMBL" id="QDH45733.1"/>
    </source>
</evidence>
<evidence type="ECO:0000313" key="2">
    <source>
        <dbReference type="Proteomes" id="UP000317930"/>
    </source>
</evidence>
<proteinExistence type="predicted"/>